<evidence type="ECO:0000313" key="3">
    <source>
        <dbReference type="Proteomes" id="UP000054538"/>
    </source>
</evidence>
<dbReference type="EMBL" id="KN828552">
    <property type="protein sequence ID" value="KIK74799.1"/>
    <property type="molecule type" value="Genomic_DNA"/>
</dbReference>
<evidence type="ECO:0000256" key="1">
    <source>
        <dbReference type="SAM" id="MobiDB-lite"/>
    </source>
</evidence>
<feature type="region of interest" description="Disordered" evidence="1">
    <location>
        <begin position="76"/>
        <end position="103"/>
    </location>
</feature>
<protein>
    <submittedName>
        <fullName evidence="2">Uncharacterized protein</fullName>
    </submittedName>
</protein>
<accession>A0A0D0D492</accession>
<dbReference type="HOGENOM" id="CLU_1603289_0_0_1"/>
<reference evidence="3" key="2">
    <citation type="submission" date="2015-01" db="EMBL/GenBank/DDBJ databases">
        <title>Evolutionary Origins and Diversification of the Mycorrhizal Mutualists.</title>
        <authorList>
            <consortium name="DOE Joint Genome Institute"/>
            <consortium name="Mycorrhizal Genomics Consortium"/>
            <person name="Kohler A."/>
            <person name="Kuo A."/>
            <person name="Nagy L.G."/>
            <person name="Floudas D."/>
            <person name="Copeland A."/>
            <person name="Barry K.W."/>
            <person name="Cichocki N."/>
            <person name="Veneault-Fourrey C."/>
            <person name="LaButti K."/>
            <person name="Lindquist E.A."/>
            <person name="Lipzen A."/>
            <person name="Lundell T."/>
            <person name="Morin E."/>
            <person name="Murat C."/>
            <person name="Riley R."/>
            <person name="Ohm R."/>
            <person name="Sun H."/>
            <person name="Tunlid A."/>
            <person name="Henrissat B."/>
            <person name="Grigoriev I.V."/>
            <person name="Hibbett D.S."/>
            <person name="Martin F."/>
        </authorList>
    </citation>
    <scope>NUCLEOTIDE SEQUENCE [LARGE SCALE GENOMIC DNA]</scope>
    <source>
        <strain evidence="3">Ve08.2h10</strain>
    </source>
</reference>
<dbReference type="AlphaFoldDB" id="A0A0D0D492"/>
<dbReference type="Proteomes" id="UP000054538">
    <property type="component" value="Unassembled WGS sequence"/>
</dbReference>
<reference evidence="2 3" key="1">
    <citation type="submission" date="2014-04" db="EMBL/GenBank/DDBJ databases">
        <authorList>
            <consortium name="DOE Joint Genome Institute"/>
            <person name="Kuo A."/>
            <person name="Kohler A."/>
            <person name="Jargeat P."/>
            <person name="Nagy L.G."/>
            <person name="Floudas D."/>
            <person name="Copeland A."/>
            <person name="Barry K.W."/>
            <person name="Cichocki N."/>
            <person name="Veneault-Fourrey C."/>
            <person name="LaButti K."/>
            <person name="Lindquist E.A."/>
            <person name="Lipzen A."/>
            <person name="Lundell T."/>
            <person name="Morin E."/>
            <person name="Murat C."/>
            <person name="Sun H."/>
            <person name="Tunlid A."/>
            <person name="Henrissat B."/>
            <person name="Grigoriev I.V."/>
            <person name="Hibbett D.S."/>
            <person name="Martin F."/>
            <person name="Nordberg H.P."/>
            <person name="Cantor M.N."/>
            <person name="Hua S.X."/>
        </authorList>
    </citation>
    <scope>NUCLEOTIDE SEQUENCE [LARGE SCALE GENOMIC DNA]</scope>
    <source>
        <strain evidence="2 3">Ve08.2h10</strain>
    </source>
</reference>
<dbReference type="InParanoid" id="A0A0D0D492"/>
<gene>
    <name evidence="2" type="ORF">PAXRUDRAFT_29141</name>
</gene>
<sequence length="166" mass="18275">MAEATKGYQAQYLSFKVDTVLERIIRRSHETHRPLPHCPNQASSNPANKLCNIKTMSMPLPVAVLNDCQRCEVGSTGPQAEHGCSRRDMEGGDLGVEGSSSPDYAMDAETDAESTIGDITEGEEMCGHGPTCQQDHSFEHCRPPSIEEVHEALKELHLLLQPPRHD</sequence>
<name>A0A0D0D492_9AGAM</name>
<evidence type="ECO:0000313" key="2">
    <source>
        <dbReference type="EMBL" id="KIK74799.1"/>
    </source>
</evidence>
<keyword evidence="3" id="KW-1185">Reference proteome</keyword>
<proteinExistence type="predicted"/>
<organism evidence="2 3">
    <name type="scientific">Paxillus rubicundulus Ve08.2h10</name>
    <dbReference type="NCBI Taxonomy" id="930991"/>
    <lineage>
        <taxon>Eukaryota</taxon>
        <taxon>Fungi</taxon>
        <taxon>Dikarya</taxon>
        <taxon>Basidiomycota</taxon>
        <taxon>Agaricomycotina</taxon>
        <taxon>Agaricomycetes</taxon>
        <taxon>Agaricomycetidae</taxon>
        <taxon>Boletales</taxon>
        <taxon>Paxilineae</taxon>
        <taxon>Paxillaceae</taxon>
        <taxon>Paxillus</taxon>
    </lineage>
</organism>